<evidence type="ECO:0000313" key="2">
    <source>
        <dbReference type="EMBL" id="MFC4633167.1"/>
    </source>
</evidence>
<accession>A0ABV9HSK8</accession>
<comment type="caution">
    <text evidence="2">The sequence shown here is derived from an EMBL/GenBank/DDBJ whole genome shotgun (WGS) entry which is preliminary data.</text>
</comment>
<organism evidence="2 3">
    <name type="scientific">Dokdonia ponticola</name>
    <dbReference type="NCBI Taxonomy" id="2041041"/>
    <lineage>
        <taxon>Bacteria</taxon>
        <taxon>Pseudomonadati</taxon>
        <taxon>Bacteroidota</taxon>
        <taxon>Flavobacteriia</taxon>
        <taxon>Flavobacteriales</taxon>
        <taxon>Flavobacteriaceae</taxon>
        <taxon>Dokdonia</taxon>
    </lineage>
</organism>
<keyword evidence="3" id="KW-1185">Reference proteome</keyword>
<gene>
    <name evidence="2" type="ORF">ACFO3O_04575</name>
</gene>
<dbReference type="RefSeq" id="WP_379977360.1">
    <property type="nucleotide sequence ID" value="NZ_JBHSFV010000002.1"/>
</dbReference>
<sequence>MIVIDIPNDFTKTPGWRTYEDGPFSGQEFFDKLLKNGFEKAKSKDVKLKIILDGSNGYTTSFLNEAFRLLGEAFGADKVWDRLVIISNEVPKYIERIKKGLYAMEKK</sequence>
<dbReference type="Pfam" id="PF14213">
    <property type="entry name" value="DUF4325"/>
    <property type="match status" value="1"/>
</dbReference>
<evidence type="ECO:0000313" key="3">
    <source>
        <dbReference type="Proteomes" id="UP001596043"/>
    </source>
</evidence>
<protein>
    <submittedName>
        <fullName evidence="2">STAS-like domain-containing protein</fullName>
    </submittedName>
</protein>
<dbReference type="EMBL" id="JBHSFV010000002">
    <property type="protein sequence ID" value="MFC4633167.1"/>
    <property type="molecule type" value="Genomic_DNA"/>
</dbReference>
<evidence type="ECO:0000259" key="1">
    <source>
        <dbReference type="Pfam" id="PF14213"/>
    </source>
</evidence>
<proteinExistence type="predicted"/>
<feature type="domain" description="DUF4325" evidence="1">
    <location>
        <begin position="25"/>
        <end position="90"/>
    </location>
</feature>
<name>A0ABV9HSK8_9FLAO</name>
<dbReference type="Proteomes" id="UP001596043">
    <property type="component" value="Unassembled WGS sequence"/>
</dbReference>
<reference evidence="3" key="1">
    <citation type="journal article" date="2019" name="Int. J. Syst. Evol. Microbiol.">
        <title>The Global Catalogue of Microorganisms (GCM) 10K type strain sequencing project: providing services to taxonomists for standard genome sequencing and annotation.</title>
        <authorList>
            <consortium name="The Broad Institute Genomics Platform"/>
            <consortium name="The Broad Institute Genome Sequencing Center for Infectious Disease"/>
            <person name="Wu L."/>
            <person name="Ma J."/>
        </authorList>
    </citation>
    <scope>NUCLEOTIDE SEQUENCE [LARGE SCALE GENOMIC DNA]</scope>
    <source>
        <strain evidence="3">YJ-61-S</strain>
    </source>
</reference>
<dbReference type="InterPro" id="IPR025474">
    <property type="entry name" value="DUF4325"/>
</dbReference>